<feature type="signal peptide" evidence="1">
    <location>
        <begin position="1"/>
        <end position="25"/>
    </location>
</feature>
<proteinExistence type="predicted"/>
<name>A0A7W3QKE5_ACTNM</name>
<keyword evidence="3" id="KW-0269">Exonuclease</keyword>
<dbReference type="GO" id="GO:0004527">
    <property type="term" value="F:exonuclease activity"/>
    <property type="evidence" value="ECO:0007669"/>
    <property type="project" value="UniProtKB-KW"/>
</dbReference>
<organism evidence="3 4">
    <name type="scientific">Actinomadura namibiensis</name>
    <dbReference type="NCBI Taxonomy" id="182080"/>
    <lineage>
        <taxon>Bacteria</taxon>
        <taxon>Bacillati</taxon>
        <taxon>Actinomycetota</taxon>
        <taxon>Actinomycetes</taxon>
        <taxon>Streptosporangiales</taxon>
        <taxon>Thermomonosporaceae</taxon>
        <taxon>Actinomadura</taxon>
    </lineage>
</organism>
<dbReference type="InterPro" id="IPR036691">
    <property type="entry name" value="Endo/exonu/phosph_ase_sf"/>
</dbReference>
<protein>
    <submittedName>
        <fullName evidence="3">Endonuclease/exonuclease/phosphatase family metal-dependent hydrolase</fullName>
    </submittedName>
</protein>
<dbReference type="RefSeq" id="WP_182842769.1">
    <property type="nucleotide sequence ID" value="NZ_BAAALP010000002.1"/>
</dbReference>
<dbReference type="AlphaFoldDB" id="A0A7W3QKE5"/>
<dbReference type="Proteomes" id="UP000572680">
    <property type="component" value="Unassembled WGS sequence"/>
</dbReference>
<evidence type="ECO:0000259" key="2">
    <source>
        <dbReference type="Pfam" id="PF03372"/>
    </source>
</evidence>
<keyword evidence="3" id="KW-0255">Endonuclease</keyword>
<comment type="caution">
    <text evidence="3">The sequence shown here is derived from an EMBL/GenBank/DDBJ whole genome shotgun (WGS) entry which is preliminary data.</text>
</comment>
<dbReference type="Gene3D" id="3.60.10.10">
    <property type="entry name" value="Endonuclease/exonuclease/phosphatase"/>
    <property type="match status" value="1"/>
</dbReference>
<dbReference type="Pfam" id="PF03372">
    <property type="entry name" value="Exo_endo_phos"/>
    <property type="match status" value="1"/>
</dbReference>
<evidence type="ECO:0000313" key="4">
    <source>
        <dbReference type="Proteomes" id="UP000572680"/>
    </source>
</evidence>
<keyword evidence="4" id="KW-1185">Reference proteome</keyword>
<dbReference type="GO" id="GO:0004519">
    <property type="term" value="F:endonuclease activity"/>
    <property type="evidence" value="ECO:0007669"/>
    <property type="project" value="UniProtKB-KW"/>
</dbReference>
<keyword evidence="1" id="KW-0732">Signal</keyword>
<evidence type="ECO:0000313" key="3">
    <source>
        <dbReference type="EMBL" id="MBA8950335.1"/>
    </source>
</evidence>
<accession>A0A7W3QKE5</accession>
<keyword evidence="3" id="KW-0540">Nuclease</keyword>
<dbReference type="InterPro" id="IPR005135">
    <property type="entry name" value="Endo/exonuclease/phosphatase"/>
</dbReference>
<reference evidence="3 4" key="1">
    <citation type="submission" date="2020-08" db="EMBL/GenBank/DDBJ databases">
        <title>Genomic Encyclopedia of Type Strains, Phase IV (KMG-IV): sequencing the most valuable type-strain genomes for metagenomic binning, comparative biology and taxonomic classification.</title>
        <authorList>
            <person name="Goeker M."/>
        </authorList>
    </citation>
    <scope>NUCLEOTIDE SEQUENCE [LARGE SCALE GENOMIC DNA]</scope>
    <source>
        <strain evidence="3 4">DSM 44197</strain>
    </source>
</reference>
<keyword evidence="3" id="KW-0378">Hydrolase</keyword>
<evidence type="ECO:0000256" key="1">
    <source>
        <dbReference type="SAM" id="SignalP"/>
    </source>
</evidence>
<dbReference type="EMBL" id="JACJIA010000002">
    <property type="protein sequence ID" value="MBA8950335.1"/>
    <property type="molecule type" value="Genomic_DNA"/>
</dbReference>
<gene>
    <name evidence="3" type="ORF">HNR61_001948</name>
</gene>
<sequence>MRAPRALIPLLAVAGAAAVVATAGAGSAIDGLPSLGPAHADQSRETSPVSIATVTWNVCGDAGPGCPLGPRPADLVRRLTAQAQGTVVGGRKVRTDALLLQEVCSGHVTALEKTAALKGWSWAFAAHTQNGRPRACANGQGRFGVALGVRGTVGDVRRTDLPSPPAHGRVALCGTVDAWQARLCTAQLSSADDPAGEWRRKQTARLAELAAGARTILAGDFVEGPRGRALDPLYHSYAECDQGPEKRGGGRTAQDGAGNAIEKTDYLFTAKPVSISCTVPTRAEHASDHRPVSAVVRFG</sequence>
<feature type="domain" description="Endonuclease/exonuclease/phosphatase" evidence="2">
    <location>
        <begin position="54"/>
        <end position="289"/>
    </location>
</feature>
<feature type="chain" id="PRO_5039672037" evidence="1">
    <location>
        <begin position="26"/>
        <end position="299"/>
    </location>
</feature>
<dbReference type="SUPFAM" id="SSF56219">
    <property type="entry name" value="DNase I-like"/>
    <property type="match status" value="1"/>
</dbReference>